<evidence type="ECO:0000313" key="3">
    <source>
        <dbReference type="EMBL" id="MBB6330019.1"/>
    </source>
</evidence>
<dbReference type="CDD" id="cd11731">
    <property type="entry name" value="Lin1944_like_SDR_c"/>
    <property type="match status" value="1"/>
</dbReference>
<dbReference type="SUPFAM" id="SSF51735">
    <property type="entry name" value="NAD(P)-binding Rossmann-fold domains"/>
    <property type="match status" value="1"/>
</dbReference>
<dbReference type="InterPro" id="IPR002347">
    <property type="entry name" value="SDR_fam"/>
</dbReference>
<evidence type="ECO:0000256" key="2">
    <source>
        <dbReference type="ARBA" id="ARBA00023002"/>
    </source>
</evidence>
<dbReference type="Proteomes" id="UP000587367">
    <property type="component" value="Unassembled WGS sequence"/>
</dbReference>
<dbReference type="RefSeq" id="WP_262889276.1">
    <property type="nucleotide sequence ID" value="NZ_JACHKS010000001.1"/>
</dbReference>
<protein>
    <submittedName>
        <fullName evidence="3">NAD(P)-dependent dehydrogenase (Short-subunit alcohol dehydrogenase family)</fullName>
    </submittedName>
</protein>
<dbReference type="PRINTS" id="PR00081">
    <property type="entry name" value="GDHRDH"/>
</dbReference>
<gene>
    <name evidence="3" type="ORF">HNP24_000969</name>
</gene>
<keyword evidence="4" id="KW-1185">Reference proteome</keyword>
<dbReference type="PANTHER" id="PTHR43477">
    <property type="entry name" value="DIHYDROANTICAPSIN 7-DEHYDROGENASE"/>
    <property type="match status" value="1"/>
</dbReference>
<dbReference type="InterPro" id="IPR036291">
    <property type="entry name" value="NAD(P)-bd_dom_sf"/>
</dbReference>
<dbReference type="InterPro" id="IPR051122">
    <property type="entry name" value="SDR_DHRS6-like"/>
</dbReference>
<dbReference type="Pfam" id="PF13561">
    <property type="entry name" value="adh_short_C2"/>
    <property type="match status" value="1"/>
</dbReference>
<comment type="caution">
    <text evidence="3">The sequence shown here is derived from an EMBL/GenBank/DDBJ whole genome shotgun (WGS) entry which is preliminary data.</text>
</comment>
<organism evidence="3 4">
    <name type="scientific">Chryseobacterium sediminis</name>
    <dbReference type="NCBI Taxonomy" id="1679494"/>
    <lineage>
        <taxon>Bacteria</taxon>
        <taxon>Pseudomonadati</taxon>
        <taxon>Bacteroidota</taxon>
        <taxon>Flavobacteriia</taxon>
        <taxon>Flavobacteriales</taxon>
        <taxon>Weeksellaceae</taxon>
        <taxon>Chryseobacterium group</taxon>
        <taxon>Chryseobacterium</taxon>
    </lineage>
</organism>
<proteinExistence type="inferred from homology"/>
<evidence type="ECO:0000313" key="4">
    <source>
        <dbReference type="Proteomes" id="UP000587367"/>
    </source>
</evidence>
<reference evidence="3 4" key="1">
    <citation type="submission" date="2020-08" db="EMBL/GenBank/DDBJ databases">
        <title>Functional genomics of gut bacteria from endangered species of beetles.</title>
        <authorList>
            <person name="Carlos-Shanley C."/>
        </authorList>
    </citation>
    <scope>NUCLEOTIDE SEQUENCE [LARGE SCALE GENOMIC DNA]</scope>
    <source>
        <strain evidence="3 4">S00068</strain>
    </source>
</reference>
<dbReference type="EMBL" id="JACHKS010000001">
    <property type="protein sequence ID" value="MBB6330019.1"/>
    <property type="molecule type" value="Genomic_DNA"/>
</dbReference>
<name>A0ABR6Q0I6_9FLAO</name>
<dbReference type="PANTHER" id="PTHR43477:SF1">
    <property type="entry name" value="DIHYDROANTICAPSIN 7-DEHYDROGENASE"/>
    <property type="match status" value="1"/>
</dbReference>
<keyword evidence="2" id="KW-0560">Oxidoreductase</keyword>
<sequence>MGGSSGLGLATAKAASAEGAKVIIVSSNQERINNALEHLPNATGHALDLSVEENFKSLFERIGNIDHLVYTAGENLSLNFLSETDLQESRDFFTLRYWGALTAIKYAAPMMNTEGSINLISGIANQRPGSGWALASSICGAVNGLVRAAAVELAPIRVNAVSPGVIKTNLWNNMTEEQRADFYNGIGQSSLLKRVGNAEDIADAFMFLMKEKFITGQIITVDGGSVLV</sequence>
<evidence type="ECO:0000256" key="1">
    <source>
        <dbReference type="ARBA" id="ARBA00006484"/>
    </source>
</evidence>
<accession>A0ABR6Q0I6</accession>
<dbReference type="Gene3D" id="3.40.50.720">
    <property type="entry name" value="NAD(P)-binding Rossmann-like Domain"/>
    <property type="match status" value="1"/>
</dbReference>
<comment type="similarity">
    <text evidence="1">Belongs to the short-chain dehydrogenases/reductases (SDR) family.</text>
</comment>